<dbReference type="GO" id="GO:0008093">
    <property type="term" value="F:cytoskeletal anchor activity"/>
    <property type="evidence" value="ECO:0007669"/>
    <property type="project" value="InterPro"/>
</dbReference>
<reference evidence="6 7" key="1">
    <citation type="submission" date="2019-06" db="EMBL/GenBank/DDBJ databases">
        <title>Draft genomes of female and male turbot (Scophthalmus maximus).</title>
        <authorList>
            <person name="Xu H."/>
            <person name="Xu X.-W."/>
            <person name="Shao C."/>
            <person name="Chen S."/>
        </authorList>
    </citation>
    <scope>NUCLEOTIDE SEQUENCE [LARGE SCALE GENOMIC DNA]</scope>
    <source>
        <strain evidence="6">Ysfricsl-2016a</strain>
        <tissue evidence="6">Blood</tissue>
    </source>
</reference>
<keyword evidence="5" id="KW-0812">Transmembrane</keyword>
<feature type="compositionally biased region" description="Basic and acidic residues" evidence="4">
    <location>
        <begin position="405"/>
        <end position="425"/>
    </location>
</feature>
<feature type="coiled-coil region" evidence="3">
    <location>
        <begin position="167"/>
        <end position="260"/>
    </location>
</feature>
<proteinExistence type="inferred from homology"/>
<keyword evidence="2 3" id="KW-0175">Coiled coil</keyword>
<feature type="coiled-coil region" evidence="3">
    <location>
        <begin position="686"/>
        <end position="776"/>
    </location>
</feature>
<dbReference type="Proteomes" id="UP000438429">
    <property type="component" value="Unassembled WGS sequence"/>
</dbReference>
<dbReference type="GO" id="GO:0070840">
    <property type="term" value="F:dynein complex binding"/>
    <property type="evidence" value="ECO:0007669"/>
    <property type="project" value="InterPro"/>
</dbReference>
<dbReference type="Pfam" id="PF09730">
    <property type="entry name" value="BicD"/>
    <property type="match status" value="1"/>
</dbReference>
<organism evidence="6 7">
    <name type="scientific">Scophthalmus maximus</name>
    <name type="common">Turbot</name>
    <name type="synonym">Psetta maxima</name>
    <dbReference type="NCBI Taxonomy" id="52904"/>
    <lineage>
        <taxon>Eukaryota</taxon>
        <taxon>Metazoa</taxon>
        <taxon>Chordata</taxon>
        <taxon>Craniata</taxon>
        <taxon>Vertebrata</taxon>
        <taxon>Euteleostomi</taxon>
        <taxon>Actinopterygii</taxon>
        <taxon>Neopterygii</taxon>
        <taxon>Teleostei</taxon>
        <taxon>Neoteleostei</taxon>
        <taxon>Acanthomorphata</taxon>
        <taxon>Carangaria</taxon>
        <taxon>Pleuronectiformes</taxon>
        <taxon>Pleuronectoidei</taxon>
        <taxon>Scophthalmidae</taxon>
        <taxon>Scophthalmus</taxon>
    </lineage>
</organism>
<evidence type="ECO:0000256" key="2">
    <source>
        <dbReference type="ARBA" id="ARBA00023054"/>
    </source>
</evidence>
<dbReference type="PANTHER" id="PTHR31233:SF13">
    <property type="entry name" value="BICAUDAL D HOMOLOG 2 (DROSOPHILA)"/>
    <property type="match status" value="1"/>
</dbReference>
<keyword evidence="5" id="KW-0472">Membrane</keyword>
<evidence type="ECO:0000256" key="3">
    <source>
        <dbReference type="SAM" id="Coils"/>
    </source>
</evidence>
<dbReference type="GO" id="GO:0072393">
    <property type="term" value="P:microtubule anchoring at microtubule organizing center"/>
    <property type="evidence" value="ECO:0007669"/>
    <property type="project" value="TreeGrafter"/>
</dbReference>
<dbReference type="GO" id="GO:0070507">
    <property type="term" value="P:regulation of microtubule cytoskeleton organization"/>
    <property type="evidence" value="ECO:0007669"/>
    <property type="project" value="TreeGrafter"/>
</dbReference>
<dbReference type="GO" id="GO:0034452">
    <property type="term" value="F:dynactin binding"/>
    <property type="evidence" value="ECO:0007669"/>
    <property type="project" value="TreeGrafter"/>
</dbReference>
<feature type="transmembrane region" description="Helical" evidence="5">
    <location>
        <begin position="942"/>
        <end position="960"/>
    </location>
</feature>
<evidence type="ECO:0000313" key="6">
    <source>
        <dbReference type="EMBL" id="KAF0034891.1"/>
    </source>
</evidence>
<dbReference type="GO" id="GO:0005829">
    <property type="term" value="C:cytosol"/>
    <property type="evidence" value="ECO:0007669"/>
    <property type="project" value="TreeGrafter"/>
</dbReference>
<evidence type="ECO:0000256" key="5">
    <source>
        <dbReference type="SAM" id="Phobius"/>
    </source>
</evidence>
<dbReference type="InterPro" id="IPR011029">
    <property type="entry name" value="DEATH-like_dom_sf"/>
</dbReference>
<evidence type="ECO:0000313" key="7">
    <source>
        <dbReference type="Proteomes" id="UP000438429"/>
    </source>
</evidence>
<feature type="region of interest" description="Disordered" evidence="4">
    <location>
        <begin position="403"/>
        <end position="426"/>
    </location>
</feature>
<comment type="similarity">
    <text evidence="1">Belongs to the BicD family.</text>
</comment>
<feature type="coiled-coil region" evidence="3">
    <location>
        <begin position="47"/>
        <end position="81"/>
    </location>
</feature>
<feature type="coiled-coil region" evidence="3">
    <location>
        <begin position="458"/>
        <end position="527"/>
    </location>
</feature>
<sequence length="1081" mass="123416">MSMEEQEYPDAVLVTEAGPQWLRVEVERLARELRETTHEKIQAAEYGLAVLEEKQQLKQRFDELETEHETVRHELDQLKEAFGQAYSTQRKVAADGESREESLILESASKEAVYQQKVLELQNELRLAKASLTGAQAENDRMSAIALEMKESSELVELQRGQLRDDIREYKVREARLLQDYSELEEENISLQKQVSVLRQNQVEFEGLKHEIRRLEEDSQCLHSQLEEAMRLREIAERQLTEALETIKTEREQKASLRKQLSHSMTIGGSVYSSSFNISIDNLKLHEDPSTISEPDNDDLIRGFENGLLKMGEGDEDNRAAANKRGGVCKPAPSLVDDLLSELNISEIQKLKQQLVQVEREKGALINSLQESQKQLEQVYGTVSEQKETVNRLTENLSAMRKLQASKERQSALDSEKDRDSHDDGDYYELDINGPEILQCKYTVAVSEAGELRQELKTLRLESDVQDLRSRLASLEKISQADKSEVTRLEKELHLTSKAAGESLGGLNVAQDELVAFSEELANLYNHVCMCNNETPNRVMLDYYKEGKVTLRRGNEGKEHQSFILISNGLINETEPGKTSVYPAPEHRPEPMNIYNLVAIIRDQILHLQQAVDRTTELSRQRLANLELSTVADKDKEACMEEILKVKSLLSTKREQIATLRAVLKANKQTAEVGLANLKSKYDTEKAMVTDTMMKLRNELKALKEDAATFSSLRAMFATRCDEYVTQLDDMQRQLAAAEDEKKTLNSLLRMAIQQKLALTQRLEDLEFDHEQARRSSATAVGGKGKLKGKGASSSNHIRLLQSTRRCFYVDVSPMETCTESFGEQLMEDSAFLRADRRLDTELVDRLILQLNRIYPQVLTDKEATKFRNLDVPTGFRLGELLTHLQGKGEEACREFYRALHLHVEEVYYSLPTRLRLRDSLDPLAYPRVSQQRYDQNERGPLFFLGCFSVAMGMALLYYFGGGESTPLKSGKSRLNYSVSRQASSTESIDYIGDLISLSNIVMIAFSQKERVFRVDRHKQRRTGATRTFKTNSYYYLRSRDSSTNDIASTTAVHCGYQYDQNEPNYLRELLYRIVIAKRKH</sequence>
<dbReference type="Gene3D" id="6.10.250.2470">
    <property type="match status" value="1"/>
</dbReference>
<keyword evidence="5" id="KW-1133">Transmembrane helix</keyword>
<evidence type="ECO:0000256" key="4">
    <source>
        <dbReference type="SAM" id="MobiDB-lite"/>
    </source>
</evidence>
<dbReference type="Gene3D" id="1.10.533.10">
    <property type="entry name" value="Death Domain, Fas"/>
    <property type="match status" value="1"/>
</dbReference>
<dbReference type="EMBL" id="VEVO01000011">
    <property type="protein sequence ID" value="KAF0034891.1"/>
    <property type="molecule type" value="Genomic_DNA"/>
</dbReference>
<name>A0A6A4SV17_SCOMX</name>
<gene>
    <name evidence="6" type="ORF">F2P81_012649</name>
</gene>
<dbReference type="GO" id="GO:0005794">
    <property type="term" value="C:Golgi apparatus"/>
    <property type="evidence" value="ECO:0007669"/>
    <property type="project" value="TreeGrafter"/>
</dbReference>
<dbReference type="InterPro" id="IPR018477">
    <property type="entry name" value="BICD"/>
</dbReference>
<dbReference type="AlphaFoldDB" id="A0A6A4SV17"/>
<accession>A0A6A4SV17</accession>
<dbReference type="PANTHER" id="PTHR31233">
    <property type="entry name" value="BICAUDAL D FAMILY MEMBER"/>
    <property type="match status" value="1"/>
</dbReference>
<protein>
    <submittedName>
        <fullName evidence="6">Uncharacterized protein</fullName>
    </submittedName>
</protein>
<evidence type="ECO:0000256" key="1">
    <source>
        <dbReference type="ARBA" id="ARBA00010061"/>
    </source>
</evidence>
<comment type="caution">
    <text evidence="6">The sequence shown here is derived from an EMBL/GenBank/DDBJ whole genome shotgun (WGS) entry which is preliminary data.</text>
</comment>